<dbReference type="SUPFAM" id="SSF57850">
    <property type="entry name" value="RING/U-box"/>
    <property type="match status" value="1"/>
</dbReference>
<dbReference type="PANTHER" id="PTHR12618">
    <property type="entry name" value="PHD AND RING FINGER DOMAIN-CONTAINING PROTEIN 1"/>
    <property type="match status" value="1"/>
</dbReference>
<evidence type="ECO:0000256" key="2">
    <source>
        <dbReference type="ARBA" id="ARBA00022771"/>
    </source>
</evidence>
<dbReference type="SMART" id="SM00249">
    <property type="entry name" value="PHD"/>
    <property type="match status" value="1"/>
</dbReference>
<reference evidence="8" key="2">
    <citation type="submission" date="2017-10" db="EMBL/GenBank/DDBJ databases">
        <title>Ladona fulva Genome sequencing and assembly.</title>
        <authorList>
            <person name="Murali S."/>
            <person name="Richards S."/>
            <person name="Bandaranaike D."/>
            <person name="Bellair M."/>
            <person name="Blankenburg K."/>
            <person name="Chao H."/>
            <person name="Dinh H."/>
            <person name="Doddapaneni H."/>
            <person name="Dugan-Rocha S."/>
            <person name="Elkadiri S."/>
            <person name="Gnanaolivu R."/>
            <person name="Hernandez B."/>
            <person name="Skinner E."/>
            <person name="Javaid M."/>
            <person name="Lee S."/>
            <person name="Li M."/>
            <person name="Ming W."/>
            <person name="Munidasa M."/>
            <person name="Muniz J."/>
            <person name="Nguyen L."/>
            <person name="Hughes D."/>
            <person name="Osuji N."/>
            <person name="Pu L.-L."/>
            <person name="Puazo M."/>
            <person name="Qu C."/>
            <person name="Quiroz J."/>
            <person name="Raj R."/>
            <person name="Weissenberger G."/>
            <person name="Xin Y."/>
            <person name="Zou X."/>
            <person name="Han Y."/>
            <person name="Worley K."/>
            <person name="Muzny D."/>
            <person name="Gibbs R."/>
        </authorList>
    </citation>
    <scope>NUCLEOTIDE SEQUENCE</scope>
    <source>
        <strain evidence="8">Sampled in the wild</strain>
    </source>
</reference>
<protein>
    <recommendedName>
        <fullName evidence="10">PHD and RING finger domain-containing protein 1</fullName>
    </recommendedName>
</protein>
<dbReference type="InterPro" id="IPR011011">
    <property type="entry name" value="Znf_FYVE_PHD"/>
</dbReference>
<evidence type="ECO:0000256" key="4">
    <source>
        <dbReference type="PROSITE-ProRule" id="PRU00175"/>
    </source>
</evidence>
<feature type="compositionally biased region" description="Polar residues" evidence="5">
    <location>
        <begin position="396"/>
        <end position="409"/>
    </location>
</feature>
<feature type="compositionally biased region" description="Acidic residues" evidence="5">
    <location>
        <begin position="61"/>
        <end position="73"/>
    </location>
</feature>
<dbReference type="InterPro" id="IPR019786">
    <property type="entry name" value="Zinc_finger_PHD-type_CS"/>
</dbReference>
<feature type="domain" description="PHD-type" evidence="6">
    <location>
        <begin position="275"/>
        <end position="325"/>
    </location>
</feature>
<evidence type="ECO:0000256" key="1">
    <source>
        <dbReference type="ARBA" id="ARBA00022723"/>
    </source>
</evidence>
<dbReference type="GO" id="GO:0008270">
    <property type="term" value="F:zinc ion binding"/>
    <property type="evidence" value="ECO:0007669"/>
    <property type="project" value="UniProtKB-KW"/>
</dbReference>
<gene>
    <name evidence="8" type="ORF">J437_LFUL010853</name>
</gene>
<dbReference type="AlphaFoldDB" id="A0A8K0NZK0"/>
<feature type="compositionally biased region" description="Basic and acidic residues" evidence="5">
    <location>
        <begin position="155"/>
        <end position="168"/>
    </location>
</feature>
<dbReference type="EMBL" id="KZ308472">
    <property type="protein sequence ID" value="KAG8230225.1"/>
    <property type="molecule type" value="Genomic_DNA"/>
</dbReference>
<feature type="compositionally biased region" description="Acidic residues" evidence="5">
    <location>
        <begin position="445"/>
        <end position="457"/>
    </location>
</feature>
<feature type="region of interest" description="Disordered" evidence="5">
    <location>
        <begin position="392"/>
        <end position="493"/>
    </location>
</feature>
<proteinExistence type="predicted"/>
<dbReference type="PROSITE" id="PS50089">
    <property type="entry name" value="ZF_RING_2"/>
    <property type="match status" value="1"/>
</dbReference>
<feature type="compositionally biased region" description="Basic residues" evidence="5">
    <location>
        <begin position="410"/>
        <end position="440"/>
    </location>
</feature>
<feature type="region of interest" description="Disordered" evidence="5">
    <location>
        <begin position="1"/>
        <end position="181"/>
    </location>
</feature>
<dbReference type="InterPro" id="IPR019787">
    <property type="entry name" value="Znf_PHD-finger"/>
</dbReference>
<accession>A0A8K0NZK0</accession>
<feature type="compositionally biased region" description="Acidic residues" evidence="5">
    <location>
        <begin position="94"/>
        <end position="107"/>
    </location>
</feature>
<feature type="compositionally biased region" description="Basic residues" evidence="5">
    <location>
        <begin position="484"/>
        <end position="493"/>
    </location>
</feature>
<dbReference type="OrthoDB" id="1935339at2759"/>
<evidence type="ECO:0000313" key="9">
    <source>
        <dbReference type="Proteomes" id="UP000792457"/>
    </source>
</evidence>
<comment type="caution">
    <text evidence="8">The sequence shown here is derived from an EMBL/GenBank/DDBJ whole genome shotgun (WGS) entry which is preliminary data.</text>
</comment>
<evidence type="ECO:0000259" key="7">
    <source>
        <dbReference type="PROSITE" id="PS50089"/>
    </source>
</evidence>
<dbReference type="Proteomes" id="UP000792457">
    <property type="component" value="Unassembled WGS sequence"/>
</dbReference>
<dbReference type="PROSITE" id="PS00518">
    <property type="entry name" value="ZF_RING_1"/>
    <property type="match status" value="1"/>
</dbReference>
<dbReference type="InterPro" id="IPR013083">
    <property type="entry name" value="Znf_RING/FYVE/PHD"/>
</dbReference>
<dbReference type="Pfam" id="PF00628">
    <property type="entry name" value="PHD"/>
    <property type="match status" value="1"/>
</dbReference>
<keyword evidence="9" id="KW-1185">Reference proteome</keyword>
<evidence type="ECO:0000256" key="5">
    <source>
        <dbReference type="SAM" id="MobiDB-lite"/>
    </source>
</evidence>
<dbReference type="PROSITE" id="PS01359">
    <property type="entry name" value="ZF_PHD_1"/>
    <property type="match status" value="1"/>
</dbReference>
<dbReference type="Pfam" id="PF13639">
    <property type="entry name" value="zf-RING_2"/>
    <property type="match status" value="1"/>
</dbReference>
<evidence type="ECO:0000256" key="3">
    <source>
        <dbReference type="ARBA" id="ARBA00022833"/>
    </source>
</evidence>
<dbReference type="PROSITE" id="PS50016">
    <property type="entry name" value="ZF_PHD_2"/>
    <property type="match status" value="1"/>
</dbReference>
<keyword evidence="3" id="KW-0862">Zinc</keyword>
<dbReference type="Gene3D" id="3.30.40.10">
    <property type="entry name" value="Zinc/RING finger domain, C3HC4 (zinc finger)"/>
    <property type="match status" value="2"/>
</dbReference>
<dbReference type="InterPro" id="IPR017907">
    <property type="entry name" value="Znf_RING_CS"/>
</dbReference>
<feature type="compositionally biased region" description="Basic residues" evidence="5">
    <location>
        <begin position="461"/>
        <end position="471"/>
    </location>
</feature>
<dbReference type="InterPro" id="IPR001841">
    <property type="entry name" value="Znf_RING"/>
</dbReference>
<feature type="compositionally biased region" description="Polar residues" evidence="5">
    <location>
        <begin position="111"/>
        <end position="129"/>
    </location>
</feature>
<dbReference type="SMART" id="SM00184">
    <property type="entry name" value="RING"/>
    <property type="match status" value="2"/>
</dbReference>
<reference evidence="8" key="1">
    <citation type="submission" date="2013-04" db="EMBL/GenBank/DDBJ databases">
        <authorList>
            <person name="Qu J."/>
            <person name="Murali S.C."/>
            <person name="Bandaranaike D."/>
            <person name="Bellair M."/>
            <person name="Blankenburg K."/>
            <person name="Chao H."/>
            <person name="Dinh H."/>
            <person name="Doddapaneni H."/>
            <person name="Downs B."/>
            <person name="Dugan-Rocha S."/>
            <person name="Elkadiri S."/>
            <person name="Gnanaolivu R.D."/>
            <person name="Hernandez B."/>
            <person name="Javaid M."/>
            <person name="Jayaseelan J.C."/>
            <person name="Lee S."/>
            <person name="Li M."/>
            <person name="Ming W."/>
            <person name="Munidasa M."/>
            <person name="Muniz J."/>
            <person name="Nguyen L."/>
            <person name="Ongeri F."/>
            <person name="Osuji N."/>
            <person name="Pu L.-L."/>
            <person name="Puazo M."/>
            <person name="Qu C."/>
            <person name="Quiroz J."/>
            <person name="Raj R."/>
            <person name="Weissenberger G."/>
            <person name="Xin Y."/>
            <person name="Zou X."/>
            <person name="Han Y."/>
            <person name="Richards S."/>
            <person name="Worley K."/>
            <person name="Muzny D."/>
            <person name="Gibbs R."/>
        </authorList>
    </citation>
    <scope>NUCLEOTIDE SEQUENCE</scope>
    <source>
        <strain evidence="8">Sampled in the wild</strain>
    </source>
</reference>
<feature type="domain" description="RING-type" evidence="7">
    <location>
        <begin position="184"/>
        <end position="228"/>
    </location>
</feature>
<keyword evidence="2 4" id="KW-0863">Zinc-finger</keyword>
<evidence type="ECO:0000313" key="8">
    <source>
        <dbReference type="EMBL" id="KAG8230225.1"/>
    </source>
</evidence>
<sequence length="571" mass="63241">MEDANDADGPNGGRRAHKKKIRRIEDSDESEGDTENNQLTSCRKSNRPAMDHTFQRSSSEGSDDTSDSSDDIDSVNTDESIEEDSNESNADLSSEWDTESENEEVEEDISRPSTSRACTQRSRNSSHSSILPDKELSPSNLLSDRVATEGPADNVEGKVIEKVQDDFHGSSSETDDGEGPKTRCPICLKSLRGPGGAEVGSPEGCQHCFCVPCIQEWAKNVNTCPVDRHEFSEIVVLDGVCGKEIRRLRIPRKTRSSGTQDDDDVTLISQIEEDPTYCEVCGSGDREDSLLLCDGCDRGYHLECLIPPLTSVPIEEWFCPSCTEAATSRLRSARATRGMRLLPRTSASQRVLRNLRRNVRIERGQRGLRTWNLATRDLEVMEELAELEVERRWAESMSNSARPSTSAGSSRRKPIKKKRKVYRKKTTRKKRKTVTKKRTILGKDGEEEEEEVEEEEVTTTSKRKARRRRKMASSLIESDDGGRRSRRTRRGMVKRFKNRARLAESLGMGPGKDNLLRRKGACGRGGVGGAAGYYGGDGGVVLNGTTSGVGSRVPTLSIFGSSNDLEYFSGG</sequence>
<organism evidence="8 9">
    <name type="scientific">Ladona fulva</name>
    <name type="common">Scarce chaser dragonfly</name>
    <name type="synonym">Libellula fulva</name>
    <dbReference type="NCBI Taxonomy" id="123851"/>
    <lineage>
        <taxon>Eukaryota</taxon>
        <taxon>Metazoa</taxon>
        <taxon>Ecdysozoa</taxon>
        <taxon>Arthropoda</taxon>
        <taxon>Hexapoda</taxon>
        <taxon>Insecta</taxon>
        <taxon>Pterygota</taxon>
        <taxon>Palaeoptera</taxon>
        <taxon>Odonata</taxon>
        <taxon>Epiprocta</taxon>
        <taxon>Anisoptera</taxon>
        <taxon>Libelluloidea</taxon>
        <taxon>Libellulidae</taxon>
        <taxon>Ladona</taxon>
    </lineage>
</organism>
<dbReference type="CDD" id="cd15536">
    <property type="entry name" value="PHD_PHRF1"/>
    <property type="match status" value="1"/>
</dbReference>
<evidence type="ECO:0008006" key="10">
    <source>
        <dbReference type="Google" id="ProtNLM"/>
    </source>
</evidence>
<evidence type="ECO:0000259" key="6">
    <source>
        <dbReference type="PROSITE" id="PS50016"/>
    </source>
</evidence>
<dbReference type="InterPro" id="IPR047157">
    <property type="entry name" value="PHRF1/Atg35"/>
</dbReference>
<dbReference type="SUPFAM" id="SSF57903">
    <property type="entry name" value="FYVE/PHD zinc finger"/>
    <property type="match status" value="1"/>
</dbReference>
<keyword evidence="1" id="KW-0479">Metal-binding</keyword>
<dbReference type="InterPro" id="IPR001965">
    <property type="entry name" value="Znf_PHD"/>
</dbReference>
<name>A0A8K0NZK0_LADFU</name>
<dbReference type="PANTHER" id="PTHR12618:SF20">
    <property type="entry name" value="PHD AND RING FINGER DOMAIN-CONTAINING PROTEIN 1"/>
    <property type="match status" value="1"/>
</dbReference>